<reference evidence="1 2" key="1">
    <citation type="submission" date="2019-07" db="EMBL/GenBank/DDBJ databases">
        <authorList>
            <person name="Jastrzebski P J."/>
            <person name="Paukszto L."/>
            <person name="Jastrzebski P J."/>
        </authorList>
    </citation>
    <scope>NUCLEOTIDE SEQUENCE [LARGE SCALE GENOMIC DNA]</scope>
    <source>
        <strain evidence="1 2">WMS-il1</strain>
    </source>
</reference>
<proteinExistence type="predicted"/>
<accession>A0A564Z6X4</accession>
<sequence>MQILRRTSLSSRLPYRRRCCQNCNGHIEGFCRESSTNNSTRQSPKNKKALNELDLIQFPDEDKTCQTPTLEGTNAENLVKGCNQCLHVTEIPHSSFNIQSPKPNSPRTQP</sequence>
<keyword evidence="2" id="KW-1185">Reference proteome</keyword>
<evidence type="ECO:0000313" key="1">
    <source>
        <dbReference type="EMBL" id="VUZ55176.1"/>
    </source>
</evidence>
<protein>
    <submittedName>
        <fullName evidence="1">Uncharacterized protein</fullName>
    </submittedName>
</protein>
<dbReference type="EMBL" id="CABIJS010000688">
    <property type="protein sequence ID" value="VUZ55176.1"/>
    <property type="molecule type" value="Genomic_DNA"/>
</dbReference>
<evidence type="ECO:0000313" key="2">
    <source>
        <dbReference type="Proteomes" id="UP000321570"/>
    </source>
</evidence>
<name>A0A564Z6X4_HYMDI</name>
<dbReference type="AlphaFoldDB" id="A0A564Z6X4"/>
<gene>
    <name evidence="1" type="ORF">WMSIL1_LOCUS13089</name>
</gene>
<dbReference type="Proteomes" id="UP000321570">
    <property type="component" value="Unassembled WGS sequence"/>
</dbReference>
<organism evidence="1 2">
    <name type="scientific">Hymenolepis diminuta</name>
    <name type="common">Rat tapeworm</name>
    <dbReference type="NCBI Taxonomy" id="6216"/>
    <lineage>
        <taxon>Eukaryota</taxon>
        <taxon>Metazoa</taxon>
        <taxon>Spiralia</taxon>
        <taxon>Lophotrochozoa</taxon>
        <taxon>Platyhelminthes</taxon>
        <taxon>Cestoda</taxon>
        <taxon>Eucestoda</taxon>
        <taxon>Cyclophyllidea</taxon>
        <taxon>Hymenolepididae</taxon>
        <taxon>Hymenolepis</taxon>
    </lineage>
</organism>